<reference evidence="1 2" key="1">
    <citation type="journal article" date="2005" name="J. Bacteriol.">
        <title>Swine and poultry pathogens: the complete genome sequences of two strains of Mycoplasma hyopneumoniae and a strain of Mycoplasma synoviae.</title>
        <authorList>
            <person name="Vasconcelos A.T."/>
            <person name="Ferreira H.B."/>
            <person name="Bizarro C.V."/>
            <person name="Bonatto S.L."/>
            <person name="Carvalho M.O."/>
            <person name="Pinto P.M."/>
            <person name="Almeida D.F."/>
            <person name="Almeida L.G."/>
            <person name="Almeida R."/>
            <person name="Alves-Filho L."/>
            <person name="Assuncao E.N."/>
            <person name="Azevedo V.A."/>
            <person name="Bogo M.R."/>
            <person name="Brigido M.M."/>
            <person name="Brocchi M."/>
            <person name="Burity H.A."/>
            <person name="Camargo A.A."/>
            <person name="Camargo S.S."/>
            <person name="Carepo M.S."/>
            <person name="Carraro D.M."/>
            <person name="de Mattos Cascardo J.C."/>
            <person name="Castro L.A."/>
            <person name="Cavalcanti G."/>
            <person name="Chemale G."/>
            <person name="Collevatti R.G."/>
            <person name="Cunha C.W."/>
            <person name="Dallagiovanna B."/>
            <person name="Dambros B.P."/>
            <person name="Dellagostin O.A."/>
            <person name="Falcao C."/>
            <person name="Fantinatti-Garboggini F."/>
            <person name="Felipe M.S."/>
            <person name="Fiorentin L."/>
            <person name="Franco G.R."/>
            <person name="Freitas N.S."/>
            <person name="Frias D."/>
            <person name="Grangeiro T.B."/>
            <person name="Grisard E.C."/>
            <person name="Guimaraes C.T."/>
            <person name="Hungria M."/>
            <person name="Jardim S.N."/>
            <person name="Krieger M.A."/>
            <person name="Laurino J.P."/>
            <person name="Lima L.F."/>
            <person name="Lopes M.I."/>
            <person name="Loreto E.L."/>
            <person name="Madeira H.M."/>
            <person name="Manfio G.P."/>
            <person name="Maranhao A.Q."/>
            <person name="Martinkovics C.T."/>
            <person name="Medeiros S.R."/>
            <person name="Moreira M.A."/>
            <person name="Neiva M."/>
            <person name="Ramalho-Neto C.E."/>
            <person name="Nicolas M.F."/>
            <person name="Oliveira S.C."/>
            <person name="Paixao R.F."/>
            <person name="Pedrosa F.O."/>
            <person name="Pena S.D."/>
            <person name="Pereira M."/>
            <person name="Pereira-Ferrari L."/>
            <person name="Piffer I."/>
            <person name="Pinto L.S."/>
            <person name="Potrich D.P."/>
            <person name="Salim A.C."/>
            <person name="Santos F.R."/>
            <person name="Schmitt R."/>
            <person name="Schneider M.P."/>
            <person name="Schrank A."/>
            <person name="Schrank I.S."/>
            <person name="Schuck A.F."/>
            <person name="Seuanez H.N."/>
            <person name="Silva D.W."/>
            <person name="Silva R."/>
            <person name="Silva S.C."/>
            <person name="Soares C.M."/>
            <person name="Souza K.R."/>
            <person name="Souza R.C."/>
            <person name="Staats C.C."/>
            <person name="Steffens M.B."/>
            <person name="Teixeira S.M."/>
            <person name="Urmenyi T.P."/>
            <person name="Vainstein M.H."/>
            <person name="Zuccherato L.W."/>
            <person name="Simpson A.J."/>
            <person name="Zaha A."/>
        </authorList>
    </citation>
    <scope>NUCLEOTIDE SEQUENCE [LARGE SCALE GENOMIC DNA]</scope>
    <source>
        <strain evidence="1 2">7448</strain>
    </source>
</reference>
<organism evidence="1 2">
    <name type="scientific">Mesomycoplasma hyopneumoniae (strain 7448)</name>
    <name type="common">Mycoplasma hyopneumoniae</name>
    <dbReference type="NCBI Taxonomy" id="262722"/>
    <lineage>
        <taxon>Bacteria</taxon>
        <taxon>Bacillati</taxon>
        <taxon>Mycoplasmatota</taxon>
        <taxon>Mycoplasmoidales</taxon>
        <taxon>Metamycoplasmataceae</taxon>
        <taxon>Mesomycoplasma</taxon>
    </lineage>
</organism>
<dbReference type="HOGENOM" id="CLU_2554602_0_0_14"/>
<protein>
    <submittedName>
        <fullName evidence="1">Uncharacterized protein</fullName>
    </submittedName>
</protein>
<gene>
    <name evidence="1" type="ordered locus">MHP7448_0716</name>
</gene>
<sequence length="82" mass="9315">MVDLEKLPKEKGESSIKTKAKATTLKLSIVKDKEKLEKYTGIHLAWFFNFQTENLKPYFVISQEEISATQAWILAVGSLLAQ</sequence>
<proteinExistence type="predicted"/>
<dbReference type="Proteomes" id="UP000000553">
    <property type="component" value="Chromosome"/>
</dbReference>
<accession>A4Q7Y3</accession>
<evidence type="ECO:0000313" key="2">
    <source>
        <dbReference type="Proteomes" id="UP000000553"/>
    </source>
</evidence>
<dbReference type="AlphaFoldDB" id="A4Q7Y3"/>
<name>A4Q7Y3_MESH7</name>
<dbReference type="KEGG" id="mhp:MHP7448_0716"/>
<evidence type="ECO:0000313" key="1">
    <source>
        <dbReference type="EMBL" id="ABP01131.1"/>
    </source>
</evidence>
<dbReference type="EMBL" id="AE017244">
    <property type="protein sequence ID" value="ABP01131.1"/>
    <property type="molecule type" value="Genomic_DNA"/>
</dbReference>